<keyword evidence="4 7" id="KW-0547">Nucleotide-binding</keyword>
<sequence length="451" mass="50772">MDMDWTEKYRPEHIRDLTGNAPAIRQMVDWAASWSKKSKPLLLYGKPGTGKTSSAYALANDMDWEMIELNASDQRTKGAIDRIAGQGSTSGSLTGAAHKLILLDEADNLQGTADRGGARAIVDLIRQSYQPLILIANDIYALPGEIKTRCELVQFKALQARSIVPRLRFICASEGIICADEALHEIAGSTRGDLRAAVNALYATAIGRDHLDSASIHTSQKDERSTIFDLITAVFSGQPDRRLLQQSYAVDDKPDAILQWLEANLEHLPDQRSIAAAYRSLADADLFIGDTYRRQHYTLWRYASALMLIGTAAAADGRGIHARIQSPQRWKRMSTAKRQKGIRQNLMKKFSILLHVSEQTLREWYLDQMGPLVEQQPERYVRELALDADQLNFFLHDKTLSTGIVTTVLKEQQKEQKGREKKEKKTKKRMDTLEEKGPEERKVSVHQATLF</sequence>
<feature type="domain" description="AAA+ ATPase" evidence="9">
    <location>
        <begin position="37"/>
        <end position="158"/>
    </location>
</feature>
<dbReference type="GO" id="GO:0005524">
    <property type="term" value="F:ATP binding"/>
    <property type="evidence" value="ECO:0007669"/>
    <property type="project" value="UniProtKB-UniRule"/>
</dbReference>
<dbReference type="SUPFAM" id="SSF52540">
    <property type="entry name" value="P-loop containing nucleoside triphosphate hydrolases"/>
    <property type="match status" value="1"/>
</dbReference>
<dbReference type="CDD" id="cd00009">
    <property type="entry name" value="AAA"/>
    <property type="match status" value="1"/>
</dbReference>
<dbReference type="Gene3D" id="3.40.50.300">
    <property type="entry name" value="P-loop containing nucleotide triphosphate hydrolases"/>
    <property type="match status" value="1"/>
</dbReference>
<evidence type="ECO:0000256" key="1">
    <source>
        <dbReference type="ARBA" id="ARBA00006878"/>
    </source>
</evidence>
<feature type="region of interest" description="Disordered" evidence="8">
    <location>
        <begin position="411"/>
        <end position="451"/>
    </location>
</feature>
<comment type="similarity">
    <text evidence="1 7">Belongs to the activator 1 small subunits family. RfcL subfamily.</text>
</comment>
<evidence type="ECO:0000256" key="2">
    <source>
        <dbReference type="ARBA" id="ARBA00014793"/>
    </source>
</evidence>
<evidence type="ECO:0000313" key="11">
    <source>
        <dbReference type="Proteomes" id="UP000002457"/>
    </source>
</evidence>
<dbReference type="Gene3D" id="1.10.8.60">
    <property type="match status" value="1"/>
</dbReference>
<evidence type="ECO:0000259" key="9">
    <source>
        <dbReference type="SMART" id="SM00382"/>
    </source>
</evidence>
<evidence type="ECO:0000256" key="5">
    <source>
        <dbReference type="ARBA" id="ARBA00022840"/>
    </source>
</evidence>
<evidence type="ECO:0000256" key="7">
    <source>
        <dbReference type="HAMAP-Rule" id="MF_01508"/>
    </source>
</evidence>
<dbReference type="SMART" id="SM00382">
    <property type="entry name" value="AAA"/>
    <property type="match status" value="1"/>
</dbReference>
<accession>B8GJY7</accession>
<dbReference type="eggNOG" id="arCOG00470">
    <property type="taxonomic scope" value="Archaea"/>
</dbReference>
<dbReference type="InterPro" id="IPR027417">
    <property type="entry name" value="P-loop_NTPase"/>
</dbReference>
<dbReference type="HOGENOM" id="CLU_027255_1_1_2"/>
<proteinExistence type="inferred from homology"/>
<reference evidence="10 11" key="1">
    <citation type="journal article" date="2015" name="Genome Announc.">
        <title>Complete Genome Sequence of Methanosphaerula palustris E1-9CT, a Hydrogenotrophic Methanogen Isolated from a Minerotrophic Fen Peatland.</title>
        <authorList>
            <person name="Cadillo-Quiroz H."/>
            <person name="Browne P."/>
            <person name="Kyrpides N."/>
            <person name="Woyke T."/>
            <person name="Goodwin L."/>
            <person name="Detter C."/>
            <person name="Yavitt J.B."/>
            <person name="Zinder S.H."/>
        </authorList>
    </citation>
    <scope>NUCLEOTIDE SEQUENCE [LARGE SCALE GENOMIC DNA]</scope>
    <source>
        <strain evidence="11">ATCC BAA-1556 / DSM 19958 / E1-9c</strain>
    </source>
</reference>
<keyword evidence="11" id="KW-1185">Reference proteome</keyword>
<dbReference type="PANTHER" id="PTHR23389">
    <property type="entry name" value="CHROMOSOME TRANSMISSION FIDELITY FACTOR 18"/>
    <property type="match status" value="1"/>
</dbReference>
<organism evidence="10 11">
    <name type="scientific">Methanosphaerula palustris (strain ATCC BAA-1556 / DSM 19958 / E1-9c)</name>
    <dbReference type="NCBI Taxonomy" id="521011"/>
    <lineage>
        <taxon>Archaea</taxon>
        <taxon>Methanobacteriati</taxon>
        <taxon>Methanobacteriota</taxon>
        <taxon>Stenosarchaea group</taxon>
        <taxon>Methanomicrobia</taxon>
        <taxon>Methanomicrobiales</taxon>
        <taxon>Methanoregulaceae</taxon>
        <taxon>Methanosphaerula</taxon>
    </lineage>
</organism>
<dbReference type="InterPro" id="IPR047854">
    <property type="entry name" value="RFC_lid"/>
</dbReference>
<dbReference type="CDD" id="cd18140">
    <property type="entry name" value="HLD_clamp_RFC"/>
    <property type="match status" value="1"/>
</dbReference>
<keyword evidence="5 7" id="KW-0067">ATP-binding</keyword>
<comment type="subunit">
    <text evidence="7">Heteromultimer composed of small subunits (RfcS) and large subunits (RfcL).</text>
</comment>
<feature type="binding site" evidence="7">
    <location>
        <begin position="45"/>
        <end position="52"/>
    </location>
    <ligand>
        <name>ATP</name>
        <dbReference type="ChEBI" id="CHEBI:30616"/>
    </ligand>
</feature>
<dbReference type="HAMAP" id="MF_01508">
    <property type="entry name" value="RfcL"/>
    <property type="match status" value="1"/>
</dbReference>
<dbReference type="GO" id="GO:0006260">
    <property type="term" value="P:DNA replication"/>
    <property type="evidence" value="ECO:0007669"/>
    <property type="project" value="UniProtKB-UniRule"/>
</dbReference>
<dbReference type="EMBL" id="CP001338">
    <property type="protein sequence ID" value="ACL17058.1"/>
    <property type="molecule type" value="Genomic_DNA"/>
</dbReference>
<protein>
    <recommendedName>
        <fullName evidence="2 7">Replication factor C large subunit</fullName>
        <shortName evidence="7">RFC large subunit</shortName>
    </recommendedName>
    <alternativeName>
        <fullName evidence="6 7">Clamp loader large subunit</fullName>
    </alternativeName>
</protein>
<dbReference type="Pfam" id="PF00004">
    <property type="entry name" value="AAA"/>
    <property type="match status" value="1"/>
</dbReference>
<dbReference type="Proteomes" id="UP000002457">
    <property type="component" value="Chromosome"/>
</dbReference>
<evidence type="ECO:0000313" key="10">
    <source>
        <dbReference type="EMBL" id="ACL17058.1"/>
    </source>
</evidence>
<evidence type="ECO:0000256" key="3">
    <source>
        <dbReference type="ARBA" id="ARBA00022705"/>
    </source>
</evidence>
<dbReference type="STRING" id="521011.Mpal_1751"/>
<dbReference type="NCBIfam" id="NF003232">
    <property type="entry name" value="PRK04195.2-2"/>
    <property type="match status" value="1"/>
</dbReference>
<evidence type="ECO:0000256" key="6">
    <source>
        <dbReference type="ARBA" id="ARBA00032141"/>
    </source>
</evidence>
<comment type="function">
    <text evidence="7">Part of the RFC clamp loader complex which loads the PCNA sliding clamp onto DNA.</text>
</comment>
<dbReference type="GO" id="GO:0016887">
    <property type="term" value="F:ATP hydrolysis activity"/>
    <property type="evidence" value="ECO:0007669"/>
    <property type="project" value="InterPro"/>
</dbReference>
<dbReference type="InterPro" id="IPR003959">
    <property type="entry name" value="ATPase_AAA_core"/>
</dbReference>
<evidence type="ECO:0000256" key="8">
    <source>
        <dbReference type="SAM" id="MobiDB-lite"/>
    </source>
</evidence>
<dbReference type="InterPro" id="IPR003593">
    <property type="entry name" value="AAA+_ATPase"/>
</dbReference>
<dbReference type="AlphaFoldDB" id="B8GJY7"/>
<dbReference type="InterPro" id="IPR023935">
    <property type="entry name" value="Rep_factor-C_lsu"/>
</dbReference>
<dbReference type="PANTHER" id="PTHR23389:SF6">
    <property type="entry name" value="REPLICATION FACTOR C SUBUNIT 1"/>
    <property type="match status" value="1"/>
</dbReference>
<name>B8GJY7_METPE</name>
<feature type="compositionally biased region" description="Basic and acidic residues" evidence="8">
    <location>
        <begin position="411"/>
        <end position="443"/>
    </location>
</feature>
<evidence type="ECO:0000256" key="4">
    <source>
        <dbReference type="ARBA" id="ARBA00022741"/>
    </source>
</evidence>
<dbReference type="GO" id="GO:0003689">
    <property type="term" value="F:DNA clamp loader activity"/>
    <property type="evidence" value="ECO:0007669"/>
    <property type="project" value="UniProtKB-UniRule"/>
</dbReference>
<keyword evidence="3 7" id="KW-0235">DNA replication</keyword>
<dbReference type="NCBIfam" id="NF003229">
    <property type="entry name" value="PRK04195.1-5"/>
    <property type="match status" value="1"/>
</dbReference>
<gene>
    <name evidence="7" type="primary">rfcL</name>
    <name evidence="10" type="ordered locus">Mpal_1751</name>
</gene>
<dbReference type="KEGG" id="mpl:Mpal_1751"/>